<dbReference type="PANTHER" id="PTHR42643">
    <property type="entry name" value="IONOTROPIC RECEPTOR 20A-RELATED"/>
    <property type="match status" value="1"/>
</dbReference>
<reference evidence="10 11" key="1">
    <citation type="submission" date="2015-12" db="EMBL/GenBank/DDBJ databases">
        <title>The genome of Folsomia candida.</title>
        <authorList>
            <person name="Faddeeva A."/>
            <person name="Derks M.F."/>
            <person name="Anvar Y."/>
            <person name="Smit S."/>
            <person name="Van Straalen N."/>
            <person name="Roelofs D."/>
        </authorList>
    </citation>
    <scope>NUCLEOTIDE SEQUENCE [LARGE SCALE GENOMIC DNA]</scope>
    <source>
        <strain evidence="10 11">VU population</strain>
        <tissue evidence="10">Whole body</tissue>
    </source>
</reference>
<evidence type="ECO:0008006" key="12">
    <source>
        <dbReference type="Google" id="ProtNLM"/>
    </source>
</evidence>
<feature type="transmembrane region" description="Helical" evidence="9">
    <location>
        <begin position="413"/>
        <end position="438"/>
    </location>
</feature>
<keyword evidence="7" id="KW-0325">Glycoprotein</keyword>
<feature type="region of interest" description="Disordered" evidence="8">
    <location>
        <begin position="200"/>
        <end position="243"/>
    </location>
</feature>
<evidence type="ECO:0000256" key="8">
    <source>
        <dbReference type="SAM" id="MobiDB-lite"/>
    </source>
</evidence>
<dbReference type="EMBL" id="LNIX01000001">
    <property type="protein sequence ID" value="OXA61265.1"/>
    <property type="molecule type" value="Genomic_DNA"/>
</dbReference>
<sequence>MTTLLSSLIPPHADLTLCAGGGVEVNFTTTPDLDDTVMLAVSSTCHLPSFPATGPLRILIATTSLSHFVATFLAICATYGAWGAGNVRVWEPIVFLAYPPDSPLDHLDALLSTAYSGGLSVTSEVFIVRTRADNRISVAVVVAEVYSLSNNATSLVVHRHGGEGGGGRSGREKVSILQMGKVGRRTDFRGIRLRASSARDPTNWLEPPARQASFRGGGGRRNLGGRGGGAVNQQDDDVGGNNPLEILEDGTAAVVFTELGIALNFTASLSRGDWISRYPNGTLKGKTVSSFRTRKIDIFIGMASLLPYRAVELTFLQPSYADGINGFFIQPAASSLRDLVLVTFPVSIWAAIFASYFLILLALVPITRWRTTPRRDDDDEQDVALTSQQLVWALATLCQQGWHRAPTSGPLRILFLVGYGTGLLVYVAFSAAIVSVLAVQMVPISTRTGLLSSSLTMYADSKSSTMAYVVQELKATTRARFGPPVSIQEGIEKLRTLGAVTYLAFPHYFYLIAANGSLSEGWVCRHLSSIPVTLSPTPHAMVLYKNSPYFESFNYMYVFNSNFF</sequence>
<feature type="transmembrane region" description="Helical" evidence="9">
    <location>
        <begin position="339"/>
        <end position="364"/>
    </location>
</feature>
<dbReference type="PANTHER" id="PTHR42643:SF24">
    <property type="entry name" value="IONOTROPIC RECEPTOR 60A"/>
    <property type="match status" value="1"/>
</dbReference>
<comment type="caution">
    <text evidence="10">The sequence shown here is derived from an EMBL/GenBank/DDBJ whole genome shotgun (WGS) entry which is preliminary data.</text>
</comment>
<accession>A0A226EUG6</accession>
<evidence type="ECO:0000256" key="5">
    <source>
        <dbReference type="ARBA" id="ARBA00023136"/>
    </source>
</evidence>
<dbReference type="AlphaFoldDB" id="A0A226EUG6"/>
<organism evidence="10 11">
    <name type="scientific">Folsomia candida</name>
    <name type="common">Springtail</name>
    <dbReference type="NCBI Taxonomy" id="158441"/>
    <lineage>
        <taxon>Eukaryota</taxon>
        <taxon>Metazoa</taxon>
        <taxon>Ecdysozoa</taxon>
        <taxon>Arthropoda</taxon>
        <taxon>Hexapoda</taxon>
        <taxon>Collembola</taxon>
        <taxon>Entomobryomorpha</taxon>
        <taxon>Isotomoidea</taxon>
        <taxon>Isotomidae</taxon>
        <taxon>Proisotominae</taxon>
        <taxon>Folsomia</taxon>
    </lineage>
</organism>
<evidence type="ECO:0000256" key="9">
    <source>
        <dbReference type="SAM" id="Phobius"/>
    </source>
</evidence>
<keyword evidence="2" id="KW-1003">Cell membrane</keyword>
<dbReference type="Proteomes" id="UP000198287">
    <property type="component" value="Unassembled WGS sequence"/>
</dbReference>
<name>A0A226EUG6_FOLCA</name>
<dbReference type="Gene3D" id="1.10.287.70">
    <property type="match status" value="1"/>
</dbReference>
<evidence type="ECO:0000313" key="10">
    <source>
        <dbReference type="EMBL" id="OXA61265.1"/>
    </source>
</evidence>
<evidence type="ECO:0000313" key="11">
    <source>
        <dbReference type="Proteomes" id="UP000198287"/>
    </source>
</evidence>
<dbReference type="InterPro" id="IPR052192">
    <property type="entry name" value="Insect_Ionotropic_Sensory_Rcpt"/>
</dbReference>
<keyword evidence="3 9" id="KW-0812">Transmembrane</keyword>
<proteinExistence type="predicted"/>
<evidence type="ECO:0000256" key="6">
    <source>
        <dbReference type="ARBA" id="ARBA00023170"/>
    </source>
</evidence>
<dbReference type="GO" id="GO:0005886">
    <property type="term" value="C:plasma membrane"/>
    <property type="evidence" value="ECO:0007669"/>
    <property type="project" value="UniProtKB-SubCell"/>
</dbReference>
<evidence type="ECO:0000256" key="4">
    <source>
        <dbReference type="ARBA" id="ARBA00022989"/>
    </source>
</evidence>
<evidence type="ECO:0000256" key="2">
    <source>
        <dbReference type="ARBA" id="ARBA00022475"/>
    </source>
</evidence>
<evidence type="ECO:0000256" key="3">
    <source>
        <dbReference type="ARBA" id="ARBA00022692"/>
    </source>
</evidence>
<evidence type="ECO:0000256" key="1">
    <source>
        <dbReference type="ARBA" id="ARBA00004651"/>
    </source>
</evidence>
<comment type="subcellular location">
    <subcellularLocation>
        <location evidence="1">Cell membrane</location>
        <topology evidence="1">Multi-pass membrane protein</topology>
    </subcellularLocation>
</comment>
<keyword evidence="11" id="KW-1185">Reference proteome</keyword>
<gene>
    <name evidence="10" type="ORF">Fcan01_03978</name>
</gene>
<dbReference type="OrthoDB" id="6363928at2759"/>
<keyword evidence="6" id="KW-0675">Receptor</keyword>
<evidence type="ECO:0000256" key="7">
    <source>
        <dbReference type="ARBA" id="ARBA00023180"/>
    </source>
</evidence>
<keyword evidence="4 9" id="KW-1133">Transmembrane helix</keyword>
<feature type="compositionally biased region" description="Gly residues" evidence="8">
    <location>
        <begin position="215"/>
        <end position="230"/>
    </location>
</feature>
<protein>
    <recommendedName>
        <fullName evidence="12">Ionotropic glutamate receptor C-terminal domain-containing protein</fullName>
    </recommendedName>
</protein>
<keyword evidence="5 9" id="KW-0472">Membrane</keyword>